<evidence type="ECO:0000259" key="3">
    <source>
        <dbReference type="Pfam" id="PF00149"/>
    </source>
</evidence>
<evidence type="ECO:0000313" key="6">
    <source>
        <dbReference type="Proteomes" id="UP000306912"/>
    </source>
</evidence>
<dbReference type="NCBIfam" id="TIGR01167">
    <property type="entry name" value="LPXTG_anchor"/>
    <property type="match status" value="1"/>
</dbReference>
<comment type="caution">
    <text evidence="5">The sequence shown here is derived from an EMBL/GenBank/DDBJ whole genome shotgun (WGS) entry which is preliminary data.</text>
</comment>
<feature type="domain" description="Calcineurin-like phosphoesterase" evidence="3">
    <location>
        <begin position="44"/>
        <end position="275"/>
    </location>
</feature>
<dbReference type="Gene3D" id="3.90.780.10">
    <property type="entry name" value="5'-Nucleotidase, C-terminal domain"/>
    <property type="match status" value="2"/>
</dbReference>
<dbReference type="Pfam" id="PF02872">
    <property type="entry name" value="5_nucleotid_C"/>
    <property type="match status" value="2"/>
</dbReference>
<keyword evidence="1" id="KW-0732">Signal</keyword>
<protein>
    <submittedName>
        <fullName evidence="5">LPXTG cell wall anchor domain-containing protein</fullName>
    </submittedName>
</protein>
<dbReference type="CDD" id="cd00845">
    <property type="entry name" value="MPP_UshA_N_like"/>
    <property type="match status" value="1"/>
</dbReference>
<evidence type="ECO:0000256" key="2">
    <source>
        <dbReference type="SAM" id="Phobius"/>
    </source>
</evidence>
<dbReference type="PROSITE" id="PS00786">
    <property type="entry name" value="5_NUCLEOTIDASE_2"/>
    <property type="match status" value="1"/>
</dbReference>
<feature type="transmembrane region" description="Helical" evidence="2">
    <location>
        <begin position="1301"/>
        <end position="1318"/>
    </location>
</feature>
<dbReference type="InterPro" id="IPR006146">
    <property type="entry name" value="5'-Nucleotdase_CS"/>
</dbReference>
<gene>
    <name evidence="5" type="ORF">FEZ08_07270</name>
</gene>
<organism evidence="5 6">
    <name type="scientific">Culicoidibacter larvae</name>
    <dbReference type="NCBI Taxonomy" id="2579976"/>
    <lineage>
        <taxon>Bacteria</taxon>
        <taxon>Bacillati</taxon>
        <taxon>Bacillota</taxon>
        <taxon>Culicoidibacteria</taxon>
        <taxon>Culicoidibacterales</taxon>
        <taxon>Culicoidibacteraceae</taxon>
        <taxon>Culicoidibacter</taxon>
    </lineage>
</organism>
<dbReference type="EMBL" id="VBWP01000005">
    <property type="protein sequence ID" value="TLG73924.1"/>
    <property type="molecule type" value="Genomic_DNA"/>
</dbReference>
<sequence>MKKTRRISAITVAMILVLGVVAQFLPVFQVQAEAKAAEDATVINLLATSDVHGRFYPWEYASDSALTAGSLAQIATIVNQERANNPNTILVDNGDSIQDNYSHLFVNEDRMPTIAAMKAIGYDSFTLGNHEFNYGMDVLNKVIADAESTANGEHKVSVLSNNVYDPTGKAIAGNYIIKEIPSKSGGRPIKVAVIGTTTPWITKWDSAHLAGYDVRNPIEETKATVQTIKDNGGADVYVVAAHMGYAGEYGNGDSTQQLAAEIPEISAVITGHEHSLFDSRTSGNATLVEPGKYGENVSKVNITVVPDGNGGYTVTDKSSSNISVKNVAADPTVSSVLESYHTTALADARTEIGTLTGGDLAPAAEVKGITQAQIQDSALIDLILKVQMQYAEASGAVLSDGHHVSSAALFDANSNIAEGTIKKADTSKAYKYDNTLQTLKITGAQLKQYMEWSANYYNQYKAGDLTISFNENIRIYNYDMFGGVNYKVDISKPAGSRITDLTYSDGSQVGDADLVYLTVNNYRASTTITGTLFPDANIETVFDSSTDPTTAATVPAVRDMIGEYIANQPGQTITNTVDNNWSIIGNNWDTALHNKAVEYINAGKITLPTSADGRTPNVKSVTEADLNTLNTVTLVSVNDIHGNVEESGKNVGVAKVAGYLDTLRAQNPKTYFLGSGDLFQGTAISNLTQGQVMNKSLKEMGMVASALGNHEFDWSRDMIADWASDGGYDFLASNIVYKDTQQPVEWAKPYKILQVEVGERTVKIGLIGIATPSTAAQTLPANVADLDFTDPATAANKWAAYLRDTEGVDTVIALTHLGTYQGSDGVVTGEGAEFAKNVVGVDAVFTAHSHQKVNGVVNGIPVVQGLYNGRGLSKMNLTFDATTGNFVSVTGEFVDLTAQAATLPINQPVADIVADYKDQLQPILDEVIGDNVRELTHDTTTQVTPMGQLTAKMMSEIGNTQIAIINGGGIREGLNAGDITMGEMYAIFPFDNTLVTMELKGSDLKQVIEHGIMSTGFRPGQFYGIDVWYDSTQPAGSRITSMRLPDGTPIDMDTYYTVSTLDFVYAGGDYYDFSAAINVVDTMAPLRDQLVNKIKAEGGIDFTYKQNLIDGVDTTITANHFVIEDHEVAGLTAEQVINKAAATSADGSTLTVDFSNVQPTFGVHEVTISNGSTTKTIKVGVTDADSMYDAAKGIIFKAQAFEITQTQAGNLTHDLIKDLSKAQALDLATGTAAGVNADFSAVKTAVGTYPVVITPVPATNARMALFATGTSMTINVSVTADGSGSGEGTDLPNTGQNQTEMLALGLIAGGLGVAAFAISRRQRKNDQAA</sequence>
<dbReference type="SUPFAM" id="SSF55816">
    <property type="entry name" value="5'-nucleotidase (syn. UDP-sugar hydrolase), C-terminal domain"/>
    <property type="match status" value="2"/>
</dbReference>
<dbReference type="PROSITE" id="PS00785">
    <property type="entry name" value="5_NUCLEOTIDASE_1"/>
    <property type="match status" value="1"/>
</dbReference>
<dbReference type="InterPro" id="IPR029052">
    <property type="entry name" value="Metallo-depent_PP-like"/>
</dbReference>
<accession>A0A5R8QC57</accession>
<dbReference type="InParanoid" id="A0A5R8QC57"/>
<dbReference type="Gene3D" id="3.60.21.10">
    <property type="match status" value="2"/>
</dbReference>
<dbReference type="PANTHER" id="PTHR11575">
    <property type="entry name" value="5'-NUCLEOTIDASE-RELATED"/>
    <property type="match status" value="1"/>
</dbReference>
<keyword evidence="2" id="KW-0472">Membrane</keyword>
<feature type="domain" description="5'-Nucleotidase C-terminal" evidence="4">
    <location>
        <begin position="939"/>
        <end position="1072"/>
    </location>
</feature>
<keyword evidence="2" id="KW-0812">Transmembrane</keyword>
<dbReference type="PRINTS" id="PR01607">
    <property type="entry name" value="APYRASEFAMLY"/>
</dbReference>
<keyword evidence="6" id="KW-1185">Reference proteome</keyword>
<evidence type="ECO:0000313" key="5">
    <source>
        <dbReference type="EMBL" id="TLG73924.1"/>
    </source>
</evidence>
<reference evidence="5 6" key="1">
    <citation type="submission" date="2019-05" db="EMBL/GenBank/DDBJ databases">
        <title>Culicoidintestinum kansasii gen. nov., sp. nov. from the gastrointestinal tract of the biting midge, Culicoides sonorensis.</title>
        <authorList>
            <person name="Neupane S."/>
            <person name="Ghosh A."/>
            <person name="Gunther S."/>
            <person name="Martin K."/>
            <person name="Zurek L."/>
        </authorList>
    </citation>
    <scope>NUCLEOTIDE SEQUENCE [LARGE SCALE GENOMIC DNA]</scope>
    <source>
        <strain evidence="5 6">CS-1</strain>
    </source>
</reference>
<dbReference type="InterPro" id="IPR004843">
    <property type="entry name" value="Calcineurin-like_PHP"/>
</dbReference>
<name>A0A5R8QC57_9FIRM</name>
<dbReference type="FunCoup" id="A0A5R8QC57">
    <property type="interactions" value="56"/>
</dbReference>
<feature type="domain" description="Calcineurin-like phosphoesterase" evidence="3">
    <location>
        <begin position="637"/>
        <end position="851"/>
    </location>
</feature>
<dbReference type="Proteomes" id="UP000306912">
    <property type="component" value="Unassembled WGS sequence"/>
</dbReference>
<dbReference type="GO" id="GO:0000166">
    <property type="term" value="F:nucleotide binding"/>
    <property type="evidence" value="ECO:0007669"/>
    <property type="project" value="InterPro"/>
</dbReference>
<dbReference type="OrthoDB" id="9800780at2"/>
<evidence type="ECO:0000259" key="4">
    <source>
        <dbReference type="Pfam" id="PF02872"/>
    </source>
</evidence>
<dbReference type="GO" id="GO:0046872">
    <property type="term" value="F:metal ion binding"/>
    <property type="evidence" value="ECO:0007669"/>
    <property type="project" value="InterPro"/>
</dbReference>
<dbReference type="InterPro" id="IPR008334">
    <property type="entry name" value="5'-Nucleotdase_C"/>
</dbReference>
<evidence type="ECO:0000256" key="1">
    <source>
        <dbReference type="ARBA" id="ARBA00022729"/>
    </source>
</evidence>
<dbReference type="RefSeq" id="WP_138191063.1">
    <property type="nucleotide sequence ID" value="NZ_VBWP01000005.1"/>
</dbReference>
<dbReference type="Pfam" id="PF00149">
    <property type="entry name" value="Metallophos"/>
    <property type="match status" value="2"/>
</dbReference>
<dbReference type="GO" id="GO:0009166">
    <property type="term" value="P:nucleotide catabolic process"/>
    <property type="evidence" value="ECO:0007669"/>
    <property type="project" value="InterPro"/>
</dbReference>
<dbReference type="InterPro" id="IPR006179">
    <property type="entry name" value="5_nucleotidase/apyrase"/>
</dbReference>
<dbReference type="GO" id="GO:0016788">
    <property type="term" value="F:hydrolase activity, acting on ester bonds"/>
    <property type="evidence" value="ECO:0007669"/>
    <property type="project" value="InterPro"/>
</dbReference>
<feature type="domain" description="5'-Nucleotidase C-terminal" evidence="4">
    <location>
        <begin position="369"/>
        <end position="525"/>
    </location>
</feature>
<dbReference type="PANTHER" id="PTHR11575:SF24">
    <property type="entry name" value="5'-NUCLEOTIDASE"/>
    <property type="match status" value="1"/>
</dbReference>
<proteinExistence type="predicted"/>
<dbReference type="InterPro" id="IPR036907">
    <property type="entry name" value="5'-Nucleotdase_C_sf"/>
</dbReference>
<keyword evidence="2" id="KW-1133">Transmembrane helix</keyword>
<dbReference type="SUPFAM" id="SSF56300">
    <property type="entry name" value="Metallo-dependent phosphatases"/>
    <property type="match status" value="2"/>
</dbReference>